<accession>A0A059EW35</accession>
<dbReference type="EMBL" id="KK365529">
    <property type="protein sequence ID" value="KCZ78969.1"/>
    <property type="molecule type" value="Genomic_DNA"/>
</dbReference>
<dbReference type="OrthoDB" id="6052740at2759"/>
<sequence length="138" mass="16601">MMENNFIDTGKICDECVGFSMELRKNKEILRWRCRNCYKRKSVLKDTILENSNINLCSLLDLIYFWSIDAIQSKCLVEYNTKSRKTVHKWYKILSLQTFYIMREFRIRKIRGVGHFIEVDESKFSKRKNEVGRIVESK</sequence>
<organism evidence="1 2">
    <name type="scientific">Anncaliia algerae PRA339</name>
    <dbReference type="NCBI Taxonomy" id="1288291"/>
    <lineage>
        <taxon>Eukaryota</taxon>
        <taxon>Fungi</taxon>
        <taxon>Fungi incertae sedis</taxon>
        <taxon>Microsporidia</taxon>
        <taxon>Tubulinosematoidea</taxon>
        <taxon>Tubulinosematidae</taxon>
        <taxon>Anncaliia</taxon>
    </lineage>
</organism>
<dbReference type="VEuPathDB" id="MicrosporidiaDB:H312_03649"/>
<protein>
    <submittedName>
        <fullName evidence="1">Uncharacterized protein</fullName>
    </submittedName>
</protein>
<keyword evidence="2" id="KW-1185">Reference proteome</keyword>
<proteinExistence type="predicted"/>
<gene>
    <name evidence="1" type="ORF">H312_03649</name>
</gene>
<reference evidence="1 2" key="2">
    <citation type="submission" date="2014-03" db="EMBL/GenBank/DDBJ databases">
        <title>The Genome Sequence of Anncaliia algerae insect isolate PRA339.</title>
        <authorList>
            <consortium name="The Broad Institute Genome Sequencing Platform"/>
            <consortium name="The Broad Institute Genome Sequencing Center for Infectious Disease"/>
            <person name="Cuomo C."/>
            <person name="Becnel J."/>
            <person name="Sanscrainte N."/>
            <person name="Walker B."/>
            <person name="Young S.K."/>
            <person name="Zeng Q."/>
            <person name="Gargeya S."/>
            <person name="Fitzgerald M."/>
            <person name="Haas B."/>
            <person name="Abouelleil A."/>
            <person name="Alvarado L."/>
            <person name="Arachchi H.M."/>
            <person name="Berlin A.M."/>
            <person name="Chapman S.B."/>
            <person name="Dewar J."/>
            <person name="Goldberg J."/>
            <person name="Griggs A."/>
            <person name="Gujja S."/>
            <person name="Hansen M."/>
            <person name="Howarth C."/>
            <person name="Imamovic A."/>
            <person name="Larimer J."/>
            <person name="McCowan C."/>
            <person name="Murphy C."/>
            <person name="Neiman D."/>
            <person name="Pearson M."/>
            <person name="Priest M."/>
            <person name="Roberts A."/>
            <person name="Saif S."/>
            <person name="Shea T."/>
            <person name="Sisk P."/>
            <person name="Sykes S."/>
            <person name="Wortman J."/>
            <person name="Nusbaum C."/>
            <person name="Birren B."/>
        </authorList>
    </citation>
    <scope>NUCLEOTIDE SEQUENCE [LARGE SCALE GENOMIC DNA]</scope>
    <source>
        <strain evidence="1 2">PRA339</strain>
    </source>
</reference>
<name>A0A059EW35_9MICR</name>
<evidence type="ECO:0000313" key="2">
    <source>
        <dbReference type="Proteomes" id="UP000030655"/>
    </source>
</evidence>
<dbReference type="AlphaFoldDB" id="A0A059EW35"/>
<dbReference type="Proteomes" id="UP000030655">
    <property type="component" value="Unassembled WGS sequence"/>
</dbReference>
<dbReference type="HOGENOM" id="CLU_044348_2_1_1"/>
<evidence type="ECO:0000313" key="1">
    <source>
        <dbReference type="EMBL" id="KCZ78969.1"/>
    </source>
</evidence>
<reference evidence="2" key="1">
    <citation type="submission" date="2013-02" db="EMBL/GenBank/DDBJ databases">
        <authorList>
            <consortium name="The Broad Institute Genome Sequencing Platform"/>
            <person name="Cuomo C."/>
            <person name="Becnel J."/>
            <person name="Sanscrainte N."/>
            <person name="Walker B."/>
            <person name="Young S.K."/>
            <person name="Zeng Q."/>
            <person name="Gargeya S."/>
            <person name="Fitzgerald M."/>
            <person name="Haas B."/>
            <person name="Abouelleil A."/>
            <person name="Alvarado L."/>
            <person name="Arachchi H.M."/>
            <person name="Berlin A.M."/>
            <person name="Chapman S.B."/>
            <person name="Dewar J."/>
            <person name="Goldberg J."/>
            <person name="Griggs A."/>
            <person name="Gujja S."/>
            <person name="Hansen M."/>
            <person name="Howarth C."/>
            <person name="Imamovic A."/>
            <person name="Larimer J."/>
            <person name="McCowan C."/>
            <person name="Murphy C."/>
            <person name="Neiman D."/>
            <person name="Pearson M."/>
            <person name="Priest M."/>
            <person name="Roberts A."/>
            <person name="Saif S."/>
            <person name="Shea T."/>
            <person name="Sisk P."/>
            <person name="Sykes S."/>
            <person name="Wortman J."/>
            <person name="Nusbaum C."/>
            <person name="Birren B."/>
        </authorList>
    </citation>
    <scope>NUCLEOTIDE SEQUENCE [LARGE SCALE GENOMIC DNA]</scope>
    <source>
        <strain evidence="2">PRA339</strain>
    </source>
</reference>